<keyword evidence="11" id="KW-1185">Reference proteome</keyword>
<dbReference type="PANTHER" id="PTHR32024">
    <property type="entry name" value="TRK SYSTEM POTASSIUM UPTAKE PROTEIN TRKG-RELATED"/>
    <property type="match status" value="1"/>
</dbReference>
<feature type="transmembrane region" description="Helical" evidence="9">
    <location>
        <begin position="67"/>
        <end position="88"/>
    </location>
</feature>
<keyword evidence="7" id="KW-0406">Ion transport</keyword>
<evidence type="ECO:0000256" key="3">
    <source>
        <dbReference type="ARBA" id="ARBA00022448"/>
    </source>
</evidence>
<protein>
    <submittedName>
        <fullName evidence="10">Trk system potassium uptake protein TrkH</fullName>
    </submittedName>
</protein>
<dbReference type="PANTHER" id="PTHR32024:SF2">
    <property type="entry name" value="TRK SYSTEM POTASSIUM UPTAKE PROTEIN TRKG-RELATED"/>
    <property type="match status" value="1"/>
</dbReference>
<feature type="transmembrane region" description="Helical" evidence="9">
    <location>
        <begin position="12"/>
        <end position="30"/>
    </location>
</feature>
<evidence type="ECO:0000313" key="11">
    <source>
        <dbReference type="Proteomes" id="UP000198889"/>
    </source>
</evidence>
<comment type="subcellular location">
    <subcellularLocation>
        <location evidence="1">Cell membrane</location>
        <topology evidence="1">Multi-pass membrane protein</topology>
    </subcellularLocation>
</comment>
<feature type="transmembrane region" description="Helical" evidence="9">
    <location>
        <begin position="175"/>
        <end position="197"/>
    </location>
</feature>
<evidence type="ECO:0000256" key="8">
    <source>
        <dbReference type="ARBA" id="ARBA00023136"/>
    </source>
</evidence>
<evidence type="ECO:0000256" key="7">
    <source>
        <dbReference type="ARBA" id="ARBA00023065"/>
    </source>
</evidence>
<comment type="similarity">
    <text evidence="2">Belongs to the TrkH potassium transport family.</text>
</comment>
<dbReference type="GO" id="GO:0005886">
    <property type="term" value="C:plasma membrane"/>
    <property type="evidence" value="ECO:0007669"/>
    <property type="project" value="UniProtKB-SubCell"/>
</dbReference>
<evidence type="ECO:0000256" key="2">
    <source>
        <dbReference type="ARBA" id="ARBA00009137"/>
    </source>
</evidence>
<sequence>MIAVARHSAQTAGVMAGFLLLSALVSLFRREPGADIFLMTALLTVFGAGAVSLAVRNRPGRLDRLAAYGLLLVLWVGVPIIAAVPIAATTTLTPMHAWLEAVSAFTTTGPVQIHDLENVPRATLGWLLTLQWAGGLLTLIGFVAVLGPAGMGGLPDRSARANLLAATQQTTLDDALRLVLPVYLGATLLCTFILFLLGMRLFEALGFAGAAVSTGGLLPDADGIAGYGHLGTKAVLILFMLIGGTSILWQRMLLTRRFRLAVGQYENIVLFVLCLGLGLAAAAIGFRTLGGGLSLPIALEDGLFTAVSLVTTTGIEPHAGAFASLPVTLVLGVIFIGGASFSTTGGIKIYRAGVMVLQSLRELERLVHPSAVHPRRLGQQNVSLQMMKAIWIMFGVACTVIGALTVALAPAMPSFEAAFVAVLTALSNVGPVYAANWQPEVNWPEWGALPAYAQLILALAMILGRLEILVVLGLANFALWRR</sequence>
<dbReference type="EMBL" id="FMTP01000001">
    <property type="protein sequence ID" value="SCW42327.1"/>
    <property type="molecule type" value="Genomic_DNA"/>
</dbReference>
<gene>
    <name evidence="10" type="ORF">SAMN05660859_1121</name>
</gene>
<proteinExistence type="inferred from homology"/>
<keyword evidence="4" id="KW-1003">Cell membrane</keyword>
<evidence type="ECO:0000256" key="5">
    <source>
        <dbReference type="ARBA" id="ARBA00022692"/>
    </source>
</evidence>
<feature type="transmembrane region" description="Helical" evidence="9">
    <location>
        <begin position="36"/>
        <end position="55"/>
    </location>
</feature>
<dbReference type="Pfam" id="PF02386">
    <property type="entry name" value="TrkH"/>
    <property type="match status" value="2"/>
</dbReference>
<keyword evidence="6 9" id="KW-1133">Transmembrane helix</keyword>
<dbReference type="STRING" id="177413.SAMN05660859_1121"/>
<evidence type="ECO:0000256" key="4">
    <source>
        <dbReference type="ARBA" id="ARBA00022475"/>
    </source>
</evidence>
<keyword evidence="3" id="KW-0813">Transport</keyword>
<feature type="transmembrane region" description="Helical" evidence="9">
    <location>
        <begin position="389"/>
        <end position="409"/>
    </location>
</feature>
<feature type="transmembrane region" description="Helical" evidence="9">
    <location>
        <begin position="270"/>
        <end position="299"/>
    </location>
</feature>
<feature type="transmembrane region" description="Helical" evidence="9">
    <location>
        <begin position="319"/>
        <end position="341"/>
    </location>
</feature>
<reference evidence="11" key="1">
    <citation type="submission" date="2016-10" db="EMBL/GenBank/DDBJ databases">
        <authorList>
            <person name="Varghese N."/>
            <person name="Submissions S."/>
        </authorList>
    </citation>
    <scope>NUCLEOTIDE SEQUENCE [LARGE SCALE GENOMIC DNA]</scope>
    <source>
        <strain evidence="11">CGMCC 1.1761</strain>
    </source>
</reference>
<dbReference type="GO" id="GO:0030001">
    <property type="term" value="P:metal ion transport"/>
    <property type="evidence" value="ECO:0007669"/>
    <property type="project" value="UniProtKB-ARBA"/>
</dbReference>
<feature type="transmembrane region" description="Helical" evidence="9">
    <location>
        <begin position="227"/>
        <end position="249"/>
    </location>
</feature>
<evidence type="ECO:0000256" key="9">
    <source>
        <dbReference type="SAM" id="Phobius"/>
    </source>
</evidence>
<keyword evidence="5 9" id="KW-0812">Transmembrane</keyword>
<dbReference type="RefSeq" id="WP_091436805.1">
    <property type="nucleotide sequence ID" value="NZ_FMTP01000001.1"/>
</dbReference>
<dbReference type="GO" id="GO:0008324">
    <property type="term" value="F:monoatomic cation transmembrane transporter activity"/>
    <property type="evidence" value="ECO:0007669"/>
    <property type="project" value="InterPro"/>
</dbReference>
<feature type="transmembrane region" description="Helical" evidence="9">
    <location>
        <begin position="451"/>
        <end position="479"/>
    </location>
</feature>
<dbReference type="Proteomes" id="UP000198889">
    <property type="component" value="Unassembled WGS sequence"/>
</dbReference>
<organism evidence="10 11">
    <name type="scientific">Ancylobacter rudongensis</name>
    <dbReference type="NCBI Taxonomy" id="177413"/>
    <lineage>
        <taxon>Bacteria</taxon>
        <taxon>Pseudomonadati</taxon>
        <taxon>Pseudomonadota</taxon>
        <taxon>Alphaproteobacteria</taxon>
        <taxon>Hyphomicrobiales</taxon>
        <taxon>Xanthobacteraceae</taxon>
        <taxon>Ancylobacter</taxon>
    </lineage>
</organism>
<name>A0A1G4QCX2_9HYPH</name>
<keyword evidence="8 9" id="KW-0472">Membrane</keyword>
<evidence type="ECO:0000256" key="6">
    <source>
        <dbReference type="ARBA" id="ARBA00022989"/>
    </source>
</evidence>
<feature type="transmembrane region" description="Helical" evidence="9">
    <location>
        <begin position="132"/>
        <end position="154"/>
    </location>
</feature>
<dbReference type="InterPro" id="IPR003445">
    <property type="entry name" value="Cat_transpt"/>
</dbReference>
<accession>A0A1G4QCX2</accession>
<evidence type="ECO:0000256" key="1">
    <source>
        <dbReference type="ARBA" id="ARBA00004651"/>
    </source>
</evidence>
<evidence type="ECO:0000313" key="10">
    <source>
        <dbReference type="EMBL" id="SCW42327.1"/>
    </source>
</evidence>
<dbReference type="AlphaFoldDB" id="A0A1G4QCX2"/>